<dbReference type="EMBL" id="CP002408">
    <property type="protein sequence ID" value="AFU58158.1"/>
    <property type="molecule type" value="Genomic_DNA"/>
</dbReference>
<evidence type="ECO:0008006" key="4">
    <source>
        <dbReference type="Google" id="ProtNLM"/>
    </source>
</evidence>
<dbReference type="GeneID" id="13797477"/>
<feature type="compositionally biased region" description="Basic and acidic residues" evidence="1">
    <location>
        <begin position="109"/>
        <end position="122"/>
    </location>
</feature>
<dbReference type="OrthoDB" id="11640at2157"/>
<evidence type="ECO:0000313" key="3">
    <source>
        <dbReference type="Proteomes" id="UP000008037"/>
    </source>
</evidence>
<proteinExistence type="predicted"/>
<reference evidence="2 3" key="1">
    <citation type="journal article" date="2012" name="Environ. Microbiol.">
        <title>The genome of the ammonia-oxidizing Candidatus Nitrososphaera gargensis: insights into metabolic versatility and environmental adaptations.</title>
        <authorList>
            <person name="Spang A."/>
            <person name="Poehlein A."/>
            <person name="Offre P."/>
            <person name="Zumbragel S."/>
            <person name="Haider S."/>
            <person name="Rychlik N."/>
            <person name="Nowka B."/>
            <person name="Schmeisser C."/>
            <person name="Lebedeva E.V."/>
            <person name="Rattei T."/>
            <person name="Bohm C."/>
            <person name="Schmid M."/>
            <person name="Galushko A."/>
            <person name="Hatzenpichler R."/>
            <person name="Weinmaier T."/>
            <person name="Daniel R."/>
            <person name="Schleper C."/>
            <person name="Spieck E."/>
            <person name="Streit W."/>
            <person name="Wagner M."/>
        </authorList>
    </citation>
    <scope>NUCLEOTIDE SEQUENCE [LARGE SCALE GENOMIC DNA]</scope>
    <source>
        <strain evidence="3">Ga9.2</strain>
    </source>
</reference>
<feature type="compositionally biased region" description="Polar residues" evidence="1">
    <location>
        <begin position="146"/>
        <end position="157"/>
    </location>
</feature>
<dbReference type="KEGG" id="nga:Ngar_c12180"/>
<dbReference type="InParanoid" id="K0IH52"/>
<evidence type="ECO:0000313" key="2">
    <source>
        <dbReference type="EMBL" id="AFU58158.1"/>
    </source>
</evidence>
<dbReference type="AlphaFoldDB" id="K0IH52"/>
<name>K0IH52_NITGG</name>
<dbReference type="Proteomes" id="UP000008037">
    <property type="component" value="Chromosome"/>
</dbReference>
<protein>
    <recommendedName>
        <fullName evidence="4">DUF2795 domain-containing protein</fullName>
    </recommendedName>
</protein>
<gene>
    <name evidence="2" type="ordered locus">Ngar_c12180</name>
</gene>
<feature type="compositionally biased region" description="Polar residues" evidence="1">
    <location>
        <begin position="1"/>
        <end position="17"/>
    </location>
</feature>
<feature type="region of interest" description="Disordered" evidence="1">
    <location>
        <begin position="1"/>
        <end position="35"/>
    </location>
</feature>
<dbReference type="HOGENOM" id="CLU_1623511_0_0_2"/>
<keyword evidence="3" id="KW-1185">Reference proteome</keyword>
<sequence length="163" mass="17920">MSTTDRNYTNVEQSGVNARTERVGDTTGEPPTNEAVDRDKASKLANLLEGLAFPATKEKILSHLNQRSPAMGNRINDVLEAARNNLDDGTEYDSAYDVEVAAGLVVERRTGSEKSYVRDRALNKANRRRIGESNRPDPYSGRESITPANSRDVSPNTPRGEDV</sequence>
<feature type="region of interest" description="Disordered" evidence="1">
    <location>
        <begin position="109"/>
        <end position="163"/>
    </location>
</feature>
<organism evidence="2 3">
    <name type="scientific">Nitrososphaera gargensis (strain Ga9.2)</name>
    <dbReference type="NCBI Taxonomy" id="1237085"/>
    <lineage>
        <taxon>Archaea</taxon>
        <taxon>Nitrososphaerota</taxon>
        <taxon>Nitrososphaeria</taxon>
        <taxon>Nitrososphaerales</taxon>
        <taxon>Nitrososphaeraceae</taxon>
        <taxon>Nitrososphaera</taxon>
    </lineage>
</organism>
<dbReference type="RefSeq" id="WP_015018695.1">
    <property type="nucleotide sequence ID" value="NC_018719.1"/>
</dbReference>
<accession>K0IH52</accession>
<dbReference type="BioCyc" id="CNIT1237085:G1324-1216-MONOMER"/>
<evidence type="ECO:0000256" key="1">
    <source>
        <dbReference type="SAM" id="MobiDB-lite"/>
    </source>
</evidence>